<protein>
    <submittedName>
        <fullName evidence="1">Uncharacterized protein</fullName>
    </submittedName>
</protein>
<evidence type="ECO:0000313" key="1">
    <source>
        <dbReference type="EMBL" id="AQQ16251.1"/>
    </source>
</evidence>
<dbReference type="Proteomes" id="UP000217209">
    <property type="component" value="Chromosome"/>
</dbReference>
<keyword evidence="2" id="KW-1185">Reference proteome</keyword>
<reference evidence="1 2" key="1">
    <citation type="submission" date="2016-12" db="EMBL/GenBank/DDBJ databases">
        <authorList>
            <person name="Song W.-J."/>
            <person name="Kurnit D.M."/>
        </authorList>
    </citation>
    <scope>NUCLEOTIDE SEQUENCE [LARGE SCALE GENOMIC DNA]</scope>
    <source>
        <strain evidence="1 2">DSM 30827</strain>
    </source>
</reference>
<gene>
    <name evidence="1" type="ORF">CGLAU_11600</name>
</gene>
<accession>A0A1Q2HZH8</accession>
<dbReference type="EMBL" id="CP019688">
    <property type="protein sequence ID" value="AQQ16251.1"/>
    <property type="molecule type" value="Genomic_DNA"/>
</dbReference>
<organism evidence="1 2">
    <name type="scientific">Corynebacterium glaucum</name>
    <dbReference type="NCBI Taxonomy" id="187491"/>
    <lineage>
        <taxon>Bacteria</taxon>
        <taxon>Bacillati</taxon>
        <taxon>Actinomycetota</taxon>
        <taxon>Actinomycetes</taxon>
        <taxon>Mycobacteriales</taxon>
        <taxon>Corynebacteriaceae</taxon>
        <taxon>Corynebacterium</taxon>
    </lineage>
</organism>
<dbReference type="KEGG" id="cgv:CGLAU_11600"/>
<evidence type="ECO:0000313" key="2">
    <source>
        <dbReference type="Proteomes" id="UP000217209"/>
    </source>
</evidence>
<name>A0A1Q2HZH8_9CORY</name>
<proteinExistence type="predicted"/>
<sequence>MRGGRETVTIRFGGFMDTDVGNQVGNQVGNVVL</sequence>
<dbReference type="AlphaFoldDB" id="A0A1Q2HZH8"/>